<dbReference type="InterPro" id="IPR012347">
    <property type="entry name" value="Ferritin-like"/>
</dbReference>
<accession>A0A0E9NFE7</accession>
<proteinExistence type="predicted"/>
<dbReference type="PANTHER" id="PTHR38705">
    <property type="entry name" value="PROTEIN RDS1"/>
    <property type="match status" value="1"/>
</dbReference>
<dbReference type="Gene3D" id="1.20.1260.10">
    <property type="match status" value="1"/>
</dbReference>
<dbReference type="InterPro" id="IPR009078">
    <property type="entry name" value="Ferritin-like_SF"/>
</dbReference>
<feature type="signal peptide" evidence="1">
    <location>
        <begin position="1"/>
        <end position="20"/>
    </location>
</feature>
<comment type="caution">
    <text evidence="2">The sequence shown here is derived from an EMBL/GenBank/DDBJ whole genome shotgun (WGS) entry which is preliminary data.</text>
</comment>
<dbReference type="PANTHER" id="PTHR38705:SF1">
    <property type="entry name" value="PROTEIN RDS1"/>
    <property type="match status" value="1"/>
</dbReference>
<organism evidence="2 3">
    <name type="scientific">Saitoella complicata (strain BCRC 22490 / CBS 7301 / JCM 7358 / NBRC 10748 / NRRL Y-17804)</name>
    <dbReference type="NCBI Taxonomy" id="698492"/>
    <lineage>
        <taxon>Eukaryota</taxon>
        <taxon>Fungi</taxon>
        <taxon>Dikarya</taxon>
        <taxon>Ascomycota</taxon>
        <taxon>Taphrinomycotina</taxon>
        <taxon>Taphrinomycotina incertae sedis</taxon>
        <taxon>Saitoella</taxon>
    </lineage>
</organism>
<sequence length="305" mass="31902">MFKSLLTAALALTSLTSTLAAPAPVMEKRAHEMNITDINILNYALTLEHLEANFYATGLANFSADAFTSAGYPSYIRDNIAEIGRQEAQHVSFLSTALGAAAVEACTYQFPVTDVPSFLAVAQVLEGVGVSAYLGAAKDIQVKDYLTAAGSILTVEARHSAWLRSAVGGLSPFPAAEDTPLDYDEVYTLASAFITACPSTNSQLPPDLMAFPALAASPASGVKPNDTITLTTDANPDGEVVYAAFISALSTVWSEISPSGQVKVPAALAPGQVYVVLTKNGTSVADEDIVAGPAIVDVLVDYIKY</sequence>
<keyword evidence="3" id="KW-1185">Reference proteome</keyword>
<dbReference type="STRING" id="698492.A0A0E9NFE7"/>
<dbReference type="SUPFAM" id="SSF47240">
    <property type="entry name" value="Ferritin-like"/>
    <property type="match status" value="1"/>
</dbReference>
<dbReference type="CDD" id="cd00657">
    <property type="entry name" value="Ferritin_like"/>
    <property type="match status" value="1"/>
</dbReference>
<protein>
    <submittedName>
        <fullName evidence="2">Uncharacterized protein</fullName>
    </submittedName>
</protein>
<dbReference type="Proteomes" id="UP000033140">
    <property type="component" value="Unassembled WGS sequence"/>
</dbReference>
<evidence type="ECO:0000313" key="3">
    <source>
        <dbReference type="Proteomes" id="UP000033140"/>
    </source>
</evidence>
<dbReference type="OMA" id="ECTYSFG"/>
<feature type="chain" id="PRO_5002430378" evidence="1">
    <location>
        <begin position="21"/>
        <end position="305"/>
    </location>
</feature>
<dbReference type="InterPro" id="IPR039254">
    <property type="entry name" value="Rds1"/>
</dbReference>
<evidence type="ECO:0000256" key="1">
    <source>
        <dbReference type="SAM" id="SignalP"/>
    </source>
</evidence>
<dbReference type="EMBL" id="BACD03000015">
    <property type="protein sequence ID" value="GAO48587.1"/>
    <property type="molecule type" value="Genomic_DNA"/>
</dbReference>
<gene>
    <name evidence="2" type="ORF">G7K_2760-t1</name>
</gene>
<dbReference type="AlphaFoldDB" id="A0A0E9NFE7"/>
<dbReference type="Pfam" id="PF13668">
    <property type="entry name" value="Ferritin_2"/>
    <property type="match status" value="1"/>
</dbReference>
<evidence type="ECO:0000313" key="2">
    <source>
        <dbReference type="EMBL" id="GAO48587.1"/>
    </source>
</evidence>
<reference evidence="2 3" key="2">
    <citation type="journal article" date="2014" name="J. Gen. Appl. Microbiol.">
        <title>The early diverging ascomycetous budding yeast Saitoella complicata has three histone deacetylases belonging to the Clr6, Hos2, and Rpd3 lineages.</title>
        <authorList>
            <person name="Nishida H."/>
            <person name="Matsumoto T."/>
            <person name="Kondo S."/>
            <person name="Hamamoto M."/>
            <person name="Yoshikawa H."/>
        </authorList>
    </citation>
    <scope>NUCLEOTIDE SEQUENCE [LARGE SCALE GENOMIC DNA]</scope>
    <source>
        <strain evidence="2 3">NRRL Y-17804</strain>
    </source>
</reference>
<reference evidence="2 3" key="1">
    <citation type="journal article" date="2011" name="J. Gen. Appl. Microbiol.">
        <title>Draft genome sequencing of the enigmatic yeast Saitoella complicata.</title>
        <authorList>
            <person name="Nishida H."/>
            <person name="Hamamoto M."/>
            <person name="Sugiyama J."/>
        </authorList>
    </citation>
    <scope>NUCLEOTIDE SEQUENCE [LARGE SCALE GENOMIC DNA]</scope>
    <source>
        <strain evidence="2 3">NRRL Y-17804</strain>
    </source>
</reference>
<reference evidence="2 3" key="3">
    <citation type="journal article" date="2015" name="Genome Announc.">
        <title>Draft Genome Sequence of the Archiascomycetous Yeast Saitoella complicata.</title>
        <authorList>
            <person name="Yamauchi K."/>
            <person name="Kondo S."/>
            <person name="Hamamoto M."/>
            <person name="Takahashi Y."/>
            <person name="Ogura Y."/>
            <person name="Hayashi T."/>
            <person name="Nishida H."/>
        </authorList>
    </citation>
    <scope>NUCLEOTIDE SEQUENCE [LARGE SCALE GENOMIC DNA]</scope>
    <source>
        <strain evidence="2 3">NRRL Y-17804</strain>
    </source>
</reference>
<keyword evidence="1" id="KW-0732">Signal</keyword>
<name>A0A0E9NFE7_SAICN</name>